<protein>
    <recommendedName>
        <fullName evidence="7">Peptidase S1 domain-containing protein</fullName>
    </recommendedName>
</protein>
<gene>
    <name evidence="8" type="ORF">EEDITHA_LOCUS17216</name>
</gene>
<evidence type="ECO:0000256" key="5">
    <source>
        <dbReference type="ARBA" id="ARBA00024195"/>
    </source>
</evidence>
<dbReference type="FunFam" id="2.40.10.10:FF:000002">
    <property type="entry name" value="Transmembrane protease serine"/>
    <property type="match status" value="1"/>
</dbReference>
<dbReference type="Proteomes" id="UP001153954">
    <property type="component" value="Unassembled WGS sequence"/>
</dbReference>
<keyword evidence="3" id="KW-0720">Serine protease</keyword>
<feature type="signal peptide" evidence="6">
    <location>
        <begin position="1"/>
        <end position="22"/>
    </location>
</feature>
<dbReference type="InterPro" id="IPR009003">
    <property type="entry name" value="Peptidase_S1_PA"/>
</dbReference>
<evidence type="ECO:0000256" key="2">
    <source>
        <dbReference type="ARBA" id="ARBA00022801"/>
    </source>
</evidence>
<dbReference type="CDD" id="cd00190">
    <property type="entry name" value="Tryp_SPc"/>
    <property type="match status" value="1"/>
</dbReference>
<evidence type="ECO:0000313" key="9">
    <source>
        <dbReference type="Proteomes" id="UP001153954"/>
    </source>
</evidence>
<dbReference type="GO" id="GO:0006508">
    <property type="term" value="P:proteolysis"/>
    <property type="evidence" value="ECO:0007669"/>
    <property type="project" value="UniProtKB-KW"/>
</dbReference>
<keyword evidence="4" id="KW-1015">Disulfide bond</keyword>
<sequence>MEKSFFLPFFLLFCLFVKDVVSRAPNRSTDDPKNIDTRIVGGYNITIQDVPYHVLLFVMKGEVFEQCGGSIISETYVLTAAHCLTEATLIFVIAGTTIASSGGSEYNTTIYTNHPLYNPERHNTDYDIGLINIPGGITLDGTNTRAVALPDENSTIAPGTNIIITGWGRTKENGTITDNLMAVQIPTISNDECRQVYSRLTPQQFCAGVPEGGKDSCTGDSGGPAVATDSGLQIGVISSGRGCGRPGYPGVYTDVASVRTWIRTNAGV</sequence>
<dbReference type="GO" id="GO:0004252">
    <property type="term" value="F:serine-type endopeptidase activity"/>
    <property type="evidence" value="ECO:0007669"/>
    <property type="project" value="InterPro"/>
</dbReference>
<dbReference type="InterPro" id="IPR043504">
    <property type="entry name" value="Peptidase_S1_PA_chymotrypsin"/>
</dbReference>
<dbReference type="InterPro" id="IPR018114">
    <property type="entry name" value="TRYPSIN_HIS"/>
</dbReference>
<feature type="chain" id="PRO_5043381477" description="Peptidase S1 domain-containing protein" evidence="6">
    <location>
        <begin position="23"/>
        <end position="268"/>
    </location>
</feature>
<organism evidence="8 9">
    <name type="scientific">Euphydryas editha</name>
    <name type="common">Edith's checkerspot</name>
    <dbReference type="NCBI Taxonomy" id="104508"/>
    <lineage>
        <taxon>Eukaryota</taxon>
        <taxon>Metazoa</taxon>
        <taxon>Ecdysozoa</taxon>
        <taxon>Arthropoda</taxon>
        <taxon>Hexapoda</taxon>
        <taxon>Insecta</taxon>
        <taxon>Pterygota</taxon>
        <taxon>Neoptera</taxon>
        <taxon>Endopterygota</taxon>
        <taxon>Lepidoptera</taxon>
        <taxon>Glossata</taxon>
        <taxon>Ditrysia</taxon>
        <taxon>Papilionoidea</taxon>
        <taxon>Nymphalidae</taxon>
        <taxon>Nymphalinae</taxon>
        <taxon>Euphydryas</taxon>
    </lineage>
</organism>
<dbReference type="PROSITE" id="PS00134">
    <property type="entry name" value="TRYPSIN_HIS"/>
    <property type="match status" value="1"/>
</dbReference>
<evidence type="ECO:0000256" key="1">
    <source>
        <dbReference type="ARBA" id="ARBA00022670"/>
    </source>
</evidence>
<name>A0AAU9UU07_EUPED</name>
<evidence type="ECO:0000256" key="3">
    <source>
        <dbReference type="ARBA" id="ARBA00022825"/>
    </source>
</evidence>
<comment type="similarity">
    <text evidence="5">Belongs to the peptidase S1 family. CLIP subfamily.</text>
</comment>
<reference evidence="8" key="1">
    <citation type="submission" date="2022-03" db="EMBL/GenBank/DDBJ databases">
        <authorList>
            <person name="Tunstrom K."/>
        </authorList>
    </citation>
    <scope>NUCLEOTIDE SEQUENCE</scope>
</reference>
<dbReference type="PROSITE" id="PS50240">
    <property type="entry name" value="TRYPSIN_DOM"/>
    <property type="match status" value="1"/>
</dbReference>
<keyword evidence="2" id="KW-0378">Hydrolase</keyword>
<proteinExistence type="inferred from homology"/>
<dbReference type="InterPro" id="IPR001254">
    <property type="entry name" value="Trypsin_dom"/>
</dbReference>
<dbReference type="InterPro" id="IPR001314">
    <property type="entry name" value="Peptidase_S1A"/>
</dbReference>
<keyword evidence="6" id="KW-0732">Signal</keyword>
<keyword evidence="9" id="KW-1185">Reference proteome</keyword>
<keyword evidence="1" id="KW-0645">Protease</keyword>
<evidence type="ECO:0000256" key="6">
    <source>
        <dbReference type="SAM" id="SignalP"/>
    </source>
</evidence>
<dbReference type="PANTHER" id="PTHR24276">
    <property type="entry name" value="POLYSERASE-RELATED"/>
    <property type="match status" value="1"/>
</dbReference>
<feature type="domain" description="Peptidase S1" evidence="7">
    <location>
        <begin position="39"/>
        <end position="267"/>
    </location>
</feature>
<comment type="caution">
    <text evidence="8">The sequence shown here is derived from an EMBL/GenBank/DDBJ whole genome shotgun (WGS) entry which is preliminary data.</text>
</comment>
<dbReference type="PANTHER" id="PTHR24276:SF91">
    <property type="entry name" value="AT26814P-RELATED"/>
    <property type="match status" value="1"/>
</dbReference>
<dbReference type="Gene3D" id="2.40.10.10">
    <property type="entry name" value="Trypsin-like serine proteases"/>
    <property type="match status" value="1"/>
</dbReference>
<dbReference type="InterPro" id="IPR050430">
    <property type="entry name" value="Peptidase_S1"/>
</dbReference>
<accession>A0AAU9UU07</accession>
<dbReference type="SUPFAM" id="SSF50494">
    <property type="entry name" value="Trypsin-like serine proteases"/>
    <property type="match status" value="1"/>
</dbReference>
<dbReference type="EMBL" id="CAKOGL010000025">
    <property type="protein sequence ID" value="CAH2102612.1"/>
    <property type="molecule type" value="Genomic_DNA"/>
</dbReference>
<evidence type="ECO:0000256" key="4">
    <source>
        <dbReference type="ARBA" id="ARBA00023157"/>
    </source>
</evidence>
<dbReference type="Pfam" id="PF00089">
    <property type="entry name" value="Trypsin"/>
    <property type="match status" value="1"/>
</dbReference>
<evidence type="ECO:0000259" key="7">
    <source>
        <dbReference type="PROSITE" id="PS50240"/>
    </source>
</evidence>
<dbReference type="AlphaFoldDB" id="A0AAU9UU07"/>
<evidence type="ECO:0000313" key="8">
    <source>
        <dbReference type="EMBL" id="CAH2102612.1"/>
    </source>
</evidence>
<dbReference type="PRINTS" id="PR00722">
    <property type="entry name" value="CHYMOTRYPSIN"/>
</dbReference>
<dbReference type="SMART" id="SM00020">
    <property type="entry name" value="Tryp_SPc"/>
    <property type="match status" value="1"/>
</dbReference>